<comment type="similarity">
    <text evidence="2">Belongs to the peptidase M43B family.</text>
</comment>
<dbReference type="SUPFAM" id="SSF55486">
    <property type="entry name" value="Metalloproteases ('zincins'), catalytic domain"/>
    <property type="match status" value="1"/>
</dbReference>
<feature type="chain" id="PRO_5020245646" description="Peptidase M43 pregnancy-associated plasma-A domain-containing protein" evidence="10">
    <location>
        <begin position="20"/>
        <end position="294"/>
    </location>
</feature>
<dbReference type="GO" id="GO:0006508">
    <property type="term" value="P:proteolysis"/>
    <property type="evidence" value="ECO:0007669"/>
    <property type="project" value="UniProtKB-KW"/>
</dbReference>
<keyword evidence="6" id="KW-0378">Hydrolase</keyword>
<dbReference type="Pfam" id="PF05572">
    <property type="entry name" value="Peptidase_M43"/>
    <property type="match status" value="1"/>
</dbReference>
<keyword evidence="5 10" id="KW-0732">Signal</keyword>
<protein>
    <recommendedName>
        <fullName evidence="11">Peptidase M43 pregnancy-associated plasma-A domain-containing protein</fullName>
    </recommendedName>
</protein>
<accession>A0A4Q4T2F2</accession>
<evidence type="ECO:0000256" key="6">
    <source>
        <dbReference type="ARBA" id="ARBA00022801"/>
    </source>
</evidence>
<evidence type="ECO:0000313" key="12">
    <source>
        <dbReference type="EMBL" id="RYO97600.1"/>
    </source>
</evidence>
<dbReference type="EMBL" id="QJNU01000486">
    <property type="protein sequence ID" value="RYO97600.1"/>
    <property type="molecule type" value="Genomic_DNA"/>
</dbReference>
<sequence>MQVKRIAAAAAALLTPTSAVGLPKKQGRGWCATEATEGSLRSIAALRETELASRSDPSSLRPRQAIVIPTYLHVVVNSSASASVLGEEALRVQLDAMNERFGPHDIRFALEGTTRRVDDALAPGPYGGVEAEPMYAYWRETHAGGYDTLNLWFYSNFPWDIFGACTLPEQNYPESRYYRDGCHIASGTIPGGEIADYNLGLTAVHEIGHWLGLLHTFEGYSCSGPGDLVDDTPQQAEATSGCPRSKDSCPGVSGADPISNYMDYSSDPCFEEFTPGQERRMRNMWTTLREGRTA</sequence>
<keyword evidence="3" id="KW-0645">Protease</keyword>
<dbReference type="AlphaFoldDB" id="A0A4Q4T2F2"/>
<keyword evidence="13" id="KW-1185">Reference proteome</keyword>
<dbReference type="InterPro" id="IPR008754">
    <property type="entry name" value="Peptidase_M43"/>
</dbReference>
<evidence type="ECO:0000256" key="3">
    <source>
        <dbReference type="ARBA" id="ARBA00022670"/>
    </source>
</evidence>
<comment type="function">
    <text evidence="1">Secreted metalloproteinase that allows assimilation of proteinaceous substrates.</text>
</comment>
<evidence type="ECO:0000256" key="1">
    <source>
        <dbReference type="ARBA" id="ARBA00003174"/>
    </source>
</evidence>
<feature type="signal peptide" evidence="10">
    <location>
        <begin position="1"/>
        <end position="19"/>
    </location>
</feature>
<reference evidence="12 13" key="1">
    <citation type="submission" date="2018-06" db="EMBL/GenBank/DDBJ databases">
        <title>Complete Genomes of Monosporascus.</title>
        <authorList>
            <person name="Robinson A.J."/>
            <person name="Natvig D.O."/>
        </authorList>
    </citation>
    <scope>NUCLEOTIDE SEQUENCE [LARGE SCALE GENOMIC DNA]</scope>
    <source>
        <strain evidence="12 13">CBS 110550</strain>
    </source>
</reference>
<dbReference type="GO" id="GO:0046872">
    <property type="term" value="F:metal ion binding"/>
    <property type="evidence" value="ECO:0007669"/>
    <property type="project" value="UniProtKB-KW"/>
</dbReference>
<comment type="caution">
    <text evidence="12">The sequence shown here is derived from an EMBL/GenBank/DDBJ whole genome shotgun (WGS) entry which is preliminary data.</text>
</comment>
<evidence type="ECO:0000256" key="7">
    <source>
        <dbReference type="ARBA" id="ARBA00022833"/>
    </source>
</evidence>
<evidence type="ECO:0000256" key="10">
    <source>
        <dbReference type="SAM" id="SignalP"/>
    </source>
</evidence>
<evidence type="ECO:0000256" key="4">
    <source>
        <dbReference type="ARBA" id="ARBA00022723"/>
    </source>
</evidence>
<evidence type="ECO:0000313" key="13">
    <source>
        <dbReference type="Proteomes" id="UP000293360"/>
    </source>
</evidence>
<evidence type="ECO:0000256" key="8">
    <source>
        <dbReference type="ARBA" id="ARBA00023049"/>
    </source>
</evidence>
<organism evidence="12 13">
    <name type="scientific">Monosporascus ibericus</name>
    <dbReference type="NCBI Taxonomy" id="155417"/>
    <lineage>
        <taxon>Eukaryota</taxon>
        <taxon>Fungi</taxon>
        <taxon>Dikarya</taxon>
        <taxon>Ascomycota</taxon>
        <taxon>Pezizomycotina</taxon>
        <taxon>Sordariomycetes</taxon>
        <taxon>Xylariomycetidae</taxon>
        <taxon>Xylariales</taxon>
        <taxon>Xylariales incertae sedis</taxon>
        <taxon>Monosporascus</taxon>
    </lineage>
</organism>
<dbReference type="GO" id="GO:0008237">
    <property type="term" value="F:metallopeptidase activity"/>
    <property type="evidence" value="ECO:0007669"/>
    <property type="project" value="UniProtKB-KW"/>
</dbReference>
<name>A0A4Q4T2F2_9PEZI</name>
<gene>
    <name evidence="12" type="ORF">DL764_007274</name>
</gene>
<dbReference type="Proteomes" id="UP000293360">
    <property type="component" value="Unassembled WGS sequence"/>
</dbReference>
<dbReference type="Gene3D" id="3.40.390.10">
    <property type="entry name" value="Collagenase (Catalytic Domain)"/>
    <property type="match status" value="1"/>
</dbReference>
<dbReference type="PANTHER" id="PTHR47466:SF1">
    <property type="entry name" value="METALLOPROTEASE MEP1 (AFU_ORTHOLOGUE AFUA_1G07730)-RELATED"/>
    <property type="match status" value="1"/>
</dbReference>
<keyword evidence="7" id="KW-0862">Zinc</keyword>
<dbReference type="STRING" id="155417.A0A4Q4T2F2"/>
<keyword evidence="9" id="KW-1015">Disulfide bond</keyword>
<dbReference type="OrthoDB" id="536211at2759"/>
<feature type="domain" description="Peptidase M43 pregnancy-associated plasma-A" evidence="11">
    <location>
        <begin position="196"/>
        <end position="284"/>
    </location>
</feature>
<dbReference type="PANTHER" id="PTHR47466">
    <property type="match status" value="1"/>
</dbReference>
<evidence type="ECO:0000259" key="11">
    <source>
        <dbReference type="Pfam" id="PF05572"/>
    </source>
</evidence>
<evidence type="ECO:0000256" key="2">
    <source>
        <dbReference type="ARBA" id="ARBA00008721"/>
    </source>
</evidence>
<proteinExistence type="inferred from homology"/>
<evidence type="ECO:0000256" key="5">
    <source>
        <dbReference type="ARBA" id="ARBA00022729"/>
    </source>
</evidence>
<keyword evidence="4" id="KW-0479">Metal-binding</keyword>
<dbReference type="CDD" id="cd04275">
    <property type="entry name" value="ZnMc_pappalysin_like"/>
    <property type="match status" value="1"/>
</dbReference>
<keyword evidence="8" id="KW-0482">Metalloprotease</keyword>
<evidence type="ECO:0000256" key="9">
    <source>
        <dbReference type="ARBA" id="ARBA00023157"/>
    </source>
</evidence>
<dbReference type="InterPro" id="IPR024079">
    <property type="entry name" value="MetalloPept_cat_dom_sf"/>
</dbReference>